<feature type="compositionally biased region" description="Polar residues" evidence="5">
    <location>
        <begin position="307"/>
        <end position="317"/>
    </location>
</feature>
<dbReference type="GO" id="GO:0005634">
    <property type="term" value="C:nucleus"/>
    <property type="evidence" value="ECO:0007669"/>
    <property type="project" value="UniProtKB-SubCell"/>
</dbReference>
<dbReference type="Pfam" id="PF00010">
    <property type="entry name" value="HLH"/>
    <property type="match status" value="1"/>
</dbReference>
<protein>
    <recommendedName>
        <fullName evidence="6">BHLH domain-containing protein</fullName>
    </recommendedName>
</protein>
<accession>A0A409WJV4</accession>
<dbReference type="InParanoid" id="A0A409WJV4"/>
<dbReference type="Gene3D" id="4.10.280.10">
    <property type="entry name" value="Helix-loop-helix DNA-binding domain"/>
    <property type="match status" value="1"/>
</dbReference>
<keyword evidence="4" id="KW-0539">Nucleus</keyword>
<dbReference type="PANTHER" id="PTHR46117">
    <property type="entry name" value="FI24210P1"/>
    <property type="match status" value="1"/>
</dbReference>
<dbReference type="AlphaFoldDB" id="A0A409WJV4"/>
<dbReference type="GO" id="GO:0046983">
    <property type="term" value="F:protein dimerization activity"/>
    <property type="evidence" value="ECO:0007669"/>
    <property type="project" value="InterPro"/>
</dbReference>
<evidence type="ECO:0000256" key="4">
    <source>
        <dbReference type="ARBA" id="ARBA00023242"/>
    </source>
</evidence>
<reference evidence="7 8" key="1">
    <citation type="journal article" date="2018" name="Evol. Lett.">
        <title>Horizontal gene cluster transfer increased hallucinogenic mushroom diversity.</title>
        <authorList>
            <person name="Reynolds H.T."/>
            <person name="Vijayakumar V."/>
            <person name="Gluck-Thaler E."/>
            <person name="Korotkin H.B."/>
            <person name="Matheny P.B."/>
            <person name="Slot J.C."/>
        </authorList>
    </citation>
    <scope>NUCLEOTIDE SEQUENCE [LARGE SCALE GENOMIC DNA]</scope>
    <source>
        <strain evidence="7 8">2631</strain>
    </source>
</reference>
<feature type="compositionally biased region" description="Polar residues" evidence="5">
    <location>
        <begin position="22"/>
        <end position="35"/>
    </location>
</feature>
<evidence type="ECO:0000256" key="2">
    <source>
        <dbReference type="ARBA" id="ARBA00023015"/>
    </source>
</evidence>
<feature type="region of interest" description="Disordered" evidence="5">
    <location>
        <begin position="411"/>
        <end position="457"/>
    </location>
</feature>
<feature type="compositionally biased region" description="Polar residues" evidence="5">
    <location>
        <begin position="433"/>
        <end position="450"/>
    </location>
</feature>
<feature type="region of interest" description="Disordered" evidence="5">
    <location>
        <begin position="118"/>
        <end position="174"/>
    </location>
</feature>
<evidence type="ECO:0000256" key="1">
    <source>
        <dbReference type="ARBA" id="ARBA00004123"/>
    </source>
</evidence>
<feature type="compositionally biased region" description="Pro residues" evidence="5">
    <location>
        <begin position="208"/>
        <end position="223"/>
    </location>
</feature>
<feature type="region of interest" description="Disordered" evidence="5">
    <location>
        <begin position="469"/>
        <end position="546"/>
    </location>
</feature>
<feature type="domain" description="BHLH" evidence="6">
    <location>
        <begin position="93"/>
        <end position="191"/>
    </location>
</feature>
<dbReference type="InterPro" id="IPR011598">
    <property type="entry name" value="bHLH_dom"/>
</dbReference>
<keyword evidence="3" id="KW-0804">Transcription</keyword>
<evidence type="ECO:0000313" key="7">
    <source>
        <dbReference type="EMBL" id="PPQ78806.1"/>
    </source>
</evidence>
<evidence type="ECO:0000259" key="6">
    <source>
        <dbReference type="PROSITE" id="PS50888"/>
    </source>
</evidence>
<dbReference type="OrthoDB" id="690068at2759"/>
<feature type="compositionally biased region" description="Basic and acidic residues" evidence="5">
    <location>
        <begin position="88"/>
        <end position="104"/>
    </location>
</feature>
<dbReference type="SUPFAM" id="SSF47459">
    <property type="entry name" value="HLH, helix-loop-helix DNA-binding domain"/>
    <property type="match status" value="1"/>
</dbReference>
<dbReference type="STRING" id="93625.A0A409WJV4"/>
<feature type="compositionally biased region" description="Polar residues" evidence="5">
    <location>
        <begin position="334"/>
        <end position="362"/>
    </location>
</feature>
<gene>
    <name evidence="7" type="ORF">CVT25_010675</name>
</gene>
<dbReference type="InterPro" id="IPR036638">
    <property type="entry name" value="HLH_DNA-bd_sf"/>
</dbReference>
<organism evidence="7 8">
    <name type="scientific">Psilocybe cyanescens</name>
    <dbReference type="NCBI Taxonomy" id="93625"/>
    <lineage>
        <taxon>Eukaryota</taxon>
        <taxon>Fungi</taxon>
        <taxon>Dikarya</taxon>
        <taxon>Basidiomycota</taxon>
        <taxon>Agaricomycotina</taxon>
        <taxon>Agaricomycetes</taxon>
        <taxon>Agaricomycetidae</taxon>
        <taxon>Agaricales</taxon>
        <taxon>Agaricineae</taxon>
        <taxon>Strophariaceae</taxon>
        <taxon>Psilocybe</taxon>
    </lineage>
</organism>
<comment type="subcellular location">
    <subcellularLocation>
        <location evidence="1">Nucleus</location>
    </subcellularLocation>
</comment>
<dbReference type="PANTHER" id="PTHR46117:SF3">
    <property type="entry name" value="FI24210P1"/>
    <property type="match status" value="1"/>
</dbReference>
<proteinExistence type="predicted"/>
<sequence length="546" mass="58278">MPEAPKDLYAASCNPPRRAKRTNVSVSSAKPTATPTDIEAHSTPSHSQLRAILPMRAYTPRESTTAAEIEPPPAPAKRGRKPGPLSRSAREAQRRLNHSIIEKARRTKINDALATLKQLVPANYGQPPKPVTVTDDERGDEDEDDDDYEDGSGKSKSKPKPKPKVSGKKEEKEKEFKLEILVRTVAFLQDLLARVAILEATTLTSTPTPAPELAPAPPAPTPALAPSLTSIWPTCPNCSAEPGSATRVKKRKRLHTEDEDAADDSYHPHQQQHHSGRQCAPNKSSRPAKILRRSSLDLEPELDDRTPTYTNSQAQNESSERLPPISSWLPDQHPSYNGNSMIDPQLFPTVNSRARSHSSTSPVGVGPLSTPMSYLPSPPSSTHFDPVRSSTIPPLLNLGPVATAAMVSSSTNSSSSASASSSDSNKSGARSISKMTDANGASTSGTSSVRTPEDESAASLLLQISTSPTFRPVTSSSLDPSASSPLSPSGFWLHASSDLRGSTHSGSRHAGRGGESESGSRRRSHPRAQAQTPSSLLGLNGVLHGR</sequence>
<dbReference type="PROSITE" id="PS50888">
    <property type="entry name" value="BHLH"/>
    <property type="match status" value="1"/>
</dbReference>
<feature type="compositionally biased region" description="Low complexity" evidence="5">
    <location>
        <begin position="475"/>
        <end position="489"/>
    </location>
</feature>
<dbReference type="EMBL" id="NHYD01003406">
    <property type="protein sequence ID" value="PPQ78806.1"/>
    <property type="molecule type" value="Genomic_DNA"/>
</dbReference>
<comment type="caution">
    <text evidence="7">The sequence shown here is derived from an EMBL/GenBank/DDBJ whole genome shotgun (WGS) entry which is preliminary data.</text>
</comment>
<evidence type="ECO:0000256" key="3">
    <source>
        <dbReference type="ARBA" id="ARBA00023163"/>
    </source>
</evidence>
<dbReference type="GO" id="GO:0000978">
    <property type="term" value="F:RNA polymerase II cis-regulatory region sequence-specific DNA binding"/>
    <property type="evidence" value="ECO:0007669"/>
    <property type="project" value="TreeGrafter"/>
</dbReference>
<dbReference type="GO" id="GO:0000981">
    <property type="term" value="F:DNA-binding transcription factor activity, RNA polymerase II-specific"/>
    <property type="evidence" value="ECO:0007669"/>
    <property type="project" value="TreeGrafter"/>
</dbReference>
<evidence type="ECO:0000313" key="8">
    <source>
        <dbReference type="Proteomes" id="UP000283269"/>
    </source>
</evidence>
<keyword evidence="8" id="KW-1185">Reference proteome</keyword>
<dbReference type="Proteomes" id="UP000283269">
    <property type="component" value="Unassembled WGS sequence"/>
</dbReference>
<feature type="compositionally biased region" description="Basic residues" evidence="5">
    <location>
        <begin position="155"/>
        <end position="166"/>
    </location>
</feature>
<feature type="region of interest" description="Disordered" evidence="5">
    <location>
        <begin position="205"/>
        <end position="388"/>
    </location>
</feature>
<feature type="compositionally biased region" description="Acidic residues" evidence="5">
    <location>
        <begin position="137"/>
        <end position="150"/>
    </location>
</feature>
<keyword evidence="2" id="KW-0805">Transcription regulation</keyword>
<dbReference type="InterPro" id="IPR051732">
    <property type="entry name" value="USF"/>
</dbReference>
<name>A0A409WJV4_PSICY</name>
<dbReference type="SMART" id="SM00353">
    <property type="entry name" value="HLH"/>
    <property type="match status" value="1"/>
</dbReference>
<evidence type="ECO:0000256" key="5">
    <source>
        <dbReference type="SAM" id="MobiDB-lite"/>
    </source>
</evidence>
<feature type="compositionally biased region" description="Low complexity" evidence="5">
    <location>
        <begin position="411"/>
        <end position="431"/>
    </location>
</feature>
<feature type="region of interest" description="Disordered" evidence="5">
    <location>
        <begin position="1"/>
        <end position="106"/>
    </location>
</feature>